<dbReference type="Gene3D" id="3.40.50.300">
    <property type="entry name" value="P-loop containing nucleotide triphosphate hydrolases"/>
    <property type="match status" value="1"/>
</dbReference>
<accession>A0AAD6YKR1</accession>
<evidence type="ECO:0000313" key="1">
    <source>
        <dbReference type="EMBL" id="KAJ7222197.1"/>
    </source>
</evidence>
<dbReference type="InterPro" id="IPR027417">
    <property type="entry name" value="P-loop_NTPase"/>
</dbReference>
<evidence type="ECO:0000313" key="2">
    <source>
        <dbReference type="Proteomes" id="UP001219525"/>
    </source>
</evidence>
<organism evidence="1 2">
    <name type="scientific">Mycena pura</name>
    <dbReference type="NCBI Taxonomy" id="153505"/>
    <lineage>
        <taxon>Eukaryota</taxon>
        <taxon>Fungi</taxon>
        <taxon>Dikarya</taxon>
        <taxon>Basidiomycota</taxon>
        <taxon>Agaricomycotina</taxon>
        <taxon>Agaricomycetes</taxon>
        <taxon>Agaricomycetidae</taxon>
        <taxon>Agaricales</taxon>
        <taxon>Marasmiineae</taxon>
        <taxon>Mycenaceae</taxon>
        <taxon>Mycena</taxon>
    </lineage>
</organism>
<dbReference type="EMBL" id="JARJCW010000007">
    <property type="protein sequence ID" value="KAJ7222197.1"/>
    <property type="molecule type" value="Genomic_DNA"/>
</dbReference>
<gene>
    <name evidence="1" type="ORF">GGX14DRAFT_540339</name>
</gene>
<keyword evidence="2" id="KW-1185">Reference proteome</keyword>
<name>A0AAD6YKR1_9AGAR</name>
<proteinExistence type="predicted"/>
<sequence>MALWVRTDTSSWVDCHSASAARVEPMKVLLLGVSRTVTGSMRAASKILGRVEPMATATSQLDIDAWTDALNARFFGKGPKLDTQEWEKLLGHCEMPDNGVPSLAQELGAATTGAPPSSPTRHGKAPRADAAVAKLGRNKPFVVAACLDARFLRRLRPFFPLVWLTFFSDFPSPSVDIAIASAPHLADLGDARLLEHKVGDGWERLCILLQRDPPDADCDDVEYPASTISLSASDACTFGEKMNRLTHGVFQGLGGTVVMQIARVGSVGISIFFAHRNP</sequence>
<dbReference type="AlphaFoldDB" id="A0AAD6YKR1"/>
<reference evidence="1" key="1">
    <citation type="submission" date="2023-03" db="EMBL/GenBank/DDBJ databases">
        <title>Massive genome expansion in bonnet fungi (Mycena s.s.) driven by repeated elements and novel gene families across ecological guilds.</title>
        <authorList>
            <consortium name="Lawrence Berkeley National Laboratory"/>
            <person name="Harder C.B."/>
            <person name="Miyauchi S."/>
            <person name="Viragh M."/>
            <person name="Kuo A."/>
            <person name="Thoen E."/>
            <person name="Andreopoulos B."/>
            <person name="Lu D."/>
            <person name="Skrede I."/>
            <person name="Drula E."/>
            <person name="Henrissat B."/>
            <person name="Morin E."/>
            <person name="Kohler A."/>
            <person name="Barry K."/>
            <person name="LaButti K."/>
            <person name="Morin E."/>
            <person name="Salamov A."/>
            <person name="Lipzen A."/>
            <person name="Mereny Z."/>
            <person name="Hegedus B."/>
            <person name="Baldrian P."/>
            <person name="Stursova M."/>
            <person name="Weitz H."/>
            <person name="Taylor A."/>
            <person name="Grigoriev I.V."/>
            <person name="Nagy L.G."/>
            <person name="Martin F."/>
            <person name="Kauserud H."/>
        </authorList>
    </citation>
    <scope>NUCLEOTIDE SEQUENCE</scope>
    <source>
        <strain evidence="1">9144</strain>
    </source>
</reference>
<dbReference type="Proteomes" id="UP001219525">
    <property type="component" value="Unassembled WGS sequence"/>
</dbReference>
<comment type="caution">
    <text evidence="1">The sequence shown here is derived from an EMBL/GenBank/DDBJ whole genome shotgun (WGS) entry which is preliminary data.</text>
</comment>
<protein>
    <submittedName>
        <fullName evidence="1">Uncharacterized protein</fullName>
    </submittedName>
</protein>
<dbReference type="InterPro" id="IPR040632">
    <property type="entry name" value="Sulfotransfer_4"/>
</dbReference>
<dbReference type="Pfam" id="PF17784">
    <property type="entry name" value="Sulfotransfer_4"/>
    <property type="match status" value="1"/>
</dbReference>